<organism evidence="2 3">
    <name type="scientific">Sedimentitalea todarodis</name>
    <dbReference type="NCBI Taxonomy" id="1631240"/>
    <lineage>
        <taxon>Bacteria</taxon>
        <taxon>Pseudomonadati</taxon>
        <taxon>Pseudomonadota</taxon>
        <taxon>Alphaproteobacteria</taxon>
        <taxon>Rhodobacterales</taxon>
        <taxon>Paracoccaceae</taxon>
        <taxon>Sedimentitalea</taxon>
    </lineage>
</organism>
<dbReference type="RefSeq" id="WP_316776199.1">
    <property type="nucleotide sequence ID" value="NZ_JASMWN010000007.1"/>
</dbReference>
<proteinExistence type="predicted"/>
<reference evidence="3" key="1">
    <citation type="submission" date="2023-05" db="EMBL/GenBank/DDBJ databases">
        <title>Sedimentitalea sp. nov. JM2-8.</title>
        <authorList>
            <person name="Huang J."/>
        </authorList>
    </citation>
    <scope>NUCLEOTIDE SEQUENCE [LARGE SCALE GENOMIC DNA]</scope>
    <source>
        <strain evidence="3">KHS03</strain>
    </source>
</reference>
<sequence>MVDIFSKKDGPRREDVAAKRLISENRTTIHRLADQFSGGEFSRSRTAMAKAKEEPKADGLSIHIMGGPSSPTPPEPAVRVSLNGRVIVVDANAGKQMQFLGQMRVKNGQKFFALATKENGFVSPVDDDVEHLLADLNGIVIESDDIENKFVGVIKDRLNL</sequence>
<name>A0ABU3VE45_9RHOB</name>
<feature type="region of interest" description="Disordered" evidence="1">
    <location>
        <begin position="54"/>
        <end position="74"/>
    </location>
</feature>
<evidence type="ECO:0000256" key="1">
    <source>
        <dbReference type="SAM" id="MobiDB-lite"/>
    </source>
</evidence>
<accession>A0ABU3VE45</accession>
<protein>
    <submittedName>
        <fullName evidence="2">Uncharacterized protein</fullName>
    </submittedName>
</protein>
<gene>
    <name evidence="2" type="ORF">QO231_11430</name>
</gene>
<dbReference type="Proteomes" id="UP001255416">
    <property type="component" value="Unassembled WGS sequence"/>
</dbReference>
<evidence type="ECO:0000313" key="2">
    <source>
        <dbReference type="EMBL" id="MDU9004463.1"/>
    </source>
</evidence>
<keyword evidence="3" id="KW-1185">Reference proteome</keyword>
<dbReference type="EMBL" id="JASMWN010000007">
    <property type="protein sequence ID" value="MDU9004463.1"/>
    <property type="molecule type" value="Genomic_DNA"/>
</dbReference>
<comment type="caution">
    <text evidence="2">The sequence shown here is derived from an EMBL/GenBank/DDBJ whole genome shotgun (WGS) entry which is preliminary data.</text>
</comment>
<evidence type="ECO:0000313" key="3">
    <source>
        <dbReference type="Proteomes" id="UP001255416"/>
    </source>
</evidence>